<organism evidence="1 2">
    <name type="scientific">Flavobacterium limnosediminis JC2902</name>
    <dbReference type="NCBI Taxonomy" id="1341181"/>
    <lineage>
        <taxon>Bacteria</taxon>
        <taxon>Pseudomonadati</taxon>
        <taxon>Bacteroidota</taxon>
        <taxon>Flavobacteriia</taxon>
        <taxon>Flavobacteriales</taxon>
        <taxon>Flavobacteriaceae</taxon>
        <taxon>Flavobacterium</taxon>
    </lineage>
</organism>
<dbReference type="Proteomes" id="UP000018004">
    <property type="component" value="Unassembled WGS sequence"/>
</dbReference>
<evidence type="ECO:0000313" key="1">
    <source>
        <dbReference type="EMBL" id="ESU29674.1"/>
    </source>
</evidence>
<evidence type="ECO:0000313" key="2">
    <source>
        <dbReference type="Proteomes" id="UP000018004"/>
    </source>
</evidence>
<dbReference type="AlphaFoldDB" id="V6STA7"/>
<dbReference type="RefSeq" id="WP_023577855.1">
    <property type="nucleotide sequence ID" value="NZ_AVGG01000001.1"/>
</dbReference>
<sequence>MGSVVVLVVGLIGVLLGYIIGKSSSGSNLEKTSEVEKYKRKIAVLSSEMEVLKAKIASGSHVLGFTAEPPEYHEFDHDLASSVLGREVEENDLKVIEGIGPKIEQLFKTSGIQTWKSFAEMSVDRCNEILNKAGGQFALHNPSTWPRQARLAYEGKWRDLKVWQESLQGGLELE</sequence>
<dbReference type="OrthoDB" id="1493222at2"/>
<keyword evidence="2" id="KW-1185">Reference proteome</keyword>
<dbReference type="STRING" id="1341181.FLJC2902T_01470"/>
<dbReference type="eggNOG" id="COG3743">
    <property type="taxonomic scope" value="Bacteria"/>
</dbReference>
<accession>V6STA7</accession>
<reference evidence="1 2" key="1">
    <citation type="submission" date="2013-08" db="EMBL/GenBank/DDBJ databases">
        <title>Flavobacterium limnosediminis JC2902 genome sequencing.</title>
        <authorList>
            <person name="Lee K."/>
            <person name="Yi H."/>
            <person name="Park S."/>
            <person name="Chun J."/>
        </authorList>
    </citation>
    <scope>NUCLEOTIDE SEQUENCE [LARGE SCALE GENOMIC DNA]</scope>
    <source>
        <strain evidence="1 2">JC2902</strain>
    </source>
</reference>
<dbReference type="EMBL" id="AVGG01000001">
    <property type="protein sequence ID" value="ESU29674.1"/>
    <property type="molecule type" value="Genomic_DNA"/>
</dbReference>
<proteinExistence type="predicted"/>
<comment type="caution">
    <text evidence="1">The sequence shown here is derived from an EMBL/GenBank/DDBJ whole genome shotgun (WGS) entry which is preliminary data.</text>
</comment>
<dbReference type="PATRIC" id="fig|1341181.4.peg.142"/>
<evidence type="ECO:0008006" key="3">
    <source>
        <dbReference type="Google" id="ProtNLM"/>
    </source>
</evidence>
<name>V6STA7_9FLAO</name>
<protein>
    <recommendedName>
        <fullName evidence="3">LSU ribosomal protein L21p</fullName>
    </recommendedName>
</protein>
<gene>
    <name evidence="1" type="ORF">FLJC2902T_01470</name>
</gene>